<feature type="domain" description="RNA-binding protein Tab2/Atab2 C-terminal" evidence="2">
    <location>
        <begin position="113"/>
        <end position="269"/>
    </location>
</feature>
<dbReference type="InterPro" id="IPR009472">
    <property type="entry name" value="Tab2-like"/>
</dbReference>
<feature type="domain" description="RNA-binding protein Tab2-like N-terminal" evidence="1">
    <location>
        <begin position="3"/>
        <end position="104"/>
    </location>
</feature>
<dbReference type="GO" id="GO:0003723">
    <property type="term" value="F:RNA binding"/>
    <property type="evidence" value="ECO:0007669"/>
    <property type="project" value="InterPro"/>
</dbReference>
<protein>
    <submittedName>
        <fullName evidence="3">DUF1092 family protein</fullName>
    </submittedName>
</protein>
<proteinExistence type="predicted"/>
<dbReference type="AlphaFoldDB" id="A0A7C3KIM8"/>
<evidence type="ECO:0000259" key="1">
    <source>
        <dbReference type="Pfam" id="PF06485"/>
    </source>
</evidence>
<dbReference type="Pfam" id="PF20429">
    <property type="entry name" value="Tab2-like_C"/>
    <property type="match status" value="1"/>
</dbReference>
<accession>A0A7C3KIM8</accession>
<evidence type="ECO:0000313" key="3">
    <source>
        <dbReference type="EMBL" id="HFN01484.1"/>
    </source>
</evidence>
<organism evidence="3">
    <name type="scientific">Oscillatoriales cyanobacterium SpSt-418</name>
    <dbReference type="NCBI Taxonomy" id="2282169"/>
    <lineage>
        <taxon>Bacteria</taxon>
        <taxon>Bacillati</taxon>
        <taxon>Cyanobacteriota</taxon>
        <taxon>Cyanophyceae</taxon>
        <taxon>Oscillatoriophycideae</taxon>
        <taxon>Oscillatoriales</taxon>
    </lineage>
</organism>
<dbReference type="Pfam" id="PF06485">
    <property type="entry name" value="Tab2-like_N"/>
    <property type="match status" value="1"/>
</dbReference>
<dbReference type="InterPro" id="IPR046761">
    <property type="entry name" value="Tab2-like_C"/>
</dbReference>
<comment type="caution">
    <text evidence="3">The sequence shown here is derived from an EMBL/GenBank/DDBJ whole genome shotgun (WGS) entry which is preliminary data.</text>
</comment>
<reference evidence="3" key="1">
    <citation type="journal article" date="2020" name="mSystems">
        <title>Genome- and Community-Level Interaction Insights into Carbon Utilization and Element Cycling Functions of Hydrothermarchaeota in Hydrothermal Sediment.</title>
        <authorList>
            <person name="Zhou Z."/>
            <person name="Liu Y."/>
            <person name="Xu W."/>
            <person name="Pan J."/>
            <person name="Luo Z.H."/>
            <person name="Li M."/>
        </authorList>
    </citation>
    <scope>NUCLEOTIDE SEQUENCE [LARGE SCALE GENOMIC DNA]</scope>
    <source>
        <strain evidence="3">SpSt-418</strain>
    </source>
</reference>
<dbReference type="InterPro" id="IPR046760">
    <property type="entry name" value="Tab2-like_N"/>
</dbReference>
<dbReference type="PANTHER" id="PTHR34556">
    <property type="match status" value="1"/>
</dbReference>
<dbReference type="EMBL" id="DSRU01000413">
    <property type="protein sequence ID" value="HFN01484.1"/>
    <property type="molecule type" value="Genomic_DNA"/>
</dbReference>
<gene>
    <name evidence="3" type="ORF">ENR64_27805</name>
</gene>
<evidence type="ECO:0000259" key="2">
    <source>
        <dbReference type="Pfam" id="PF20429"/>
    </source>
</evidence>
<sequence length="271" mass="30254">MSIWEVDIYRRPRQDAAGNPLWELLVCDSTGELLLERLEPQSQVNAAWVQAELQRLGETVGRPQAIHCFRPQSCNLLELVCQQLKLPLVATRHTPVLKILLKERWQPANGDYDPLALERPAPVPMPENLWGDRWRFGALAAGDLEIAFRDRPIPVLHLPEALLPLGLGLASTLLIPGVVIEGGRQAMKLAFWLESVQPSSLHFIPGAPDGLILEASLVDRWVLATTEDSEVRSAGQTFEQRKRASLGVHFLLVQPDESGMTFSGFWLLREG</sequence>
<name>A0A7C3KIM8_9CYAN</name>
<dbReference type="PANTHER" id="PTHR34556:SF2">
    <property type="entry name" value="PROTEIN TAB2 HOMOLOG, CHLOROPLASTIC"/>
    <property type="match status" value="1"/>
</dbReference>